<feature type="transmembrane region" description="Helical" evidence="1">
    <location>
        <begin position="132"/>
        <end position="152"/>
    </location>
</feature>
<reference evidence="3 4" key="1">
    <citation type="submission" date="2019-07" db="EMBL/GenBank/DDBJ databases">
        <title>Genomic Encyclopedia of Type Strains, Phase I: the one thousand microbial genomes (KMG-I) project.</title>
        <authorList>
            <person name="Kyrpides N."/>
        </authorList>
    </citation>
    <scope>NUCLEOTIDE SEQUENCE [LARGE SCALE GENOMIC DNA]</scope>
    <source>
        <strain evidence="3 4">DSM 16647</strain>
    </source>
</reference>
<feature type="domain" description="Nucleoside transporter/FeoB GTPase Gate" evidence="2">
    <location>
        <begin position="41"/>
        <end position="151"/>
    </location>
</feature>
<accession>A0A5S5AUZ3</accession>
<evidence type="ECO:0000313" key="3">
    <source>
        <dbReference type="EMBL" id="TYP56723.1"/>
    </source>
</evidence>
<dbReference type="OrthoDB" id="9782481at2"/>
<dbReference type="EMBL" id="VNHO01000008">
    <property type="protein sequence ID" value="TYP56723.1"/>
    <property type="molecule type" value="Genomic_DNA"/>
</dbReference>
<proteinExistence type="predicted"/>
<comment type="caution">
    <text evidence="3">The sequence shown here is derived from an EMBL/GenBank/DDBJ whole genome shotgun (WGS) entry which is preliminary data.</text>
</comment>
<keyword evidence="1" id="KW-0812">Transmembrane</keyword>
<evidence type="ECO:0000259" key="2">
    <source>
        <dbReference type="Pfam" id="PF07670"/>
    </source>
</evidence>
<feature type="transmembrane region" description="Helical" evidence="1">
    <location>
        <begin position="36"/>
        <end position="57"/>
    </location>
</feature>
<keyword evidence="1" id="KW-0472">Membrane</keyword>
<dbReference type="Pfam" id="PF07670">
    <property type="entry name" value="Gate"/>
    <property type="match status" value="1"/>
</dbReference>
<dbReference type="InterPro" id="IPR011642">
    <property type="entry name" value="Gate_dom"/>
</dbReference>
<organism evidence="3 4">
    <name type="scientific">Thermosediminibacter litoriperuensis</name>
    <dbReference type="NCBI Taxonomy" id="291989"/>
    <lineage>
        <taxon>Bacteria</taxon>
        <taxon>Bacillati</taxon>
        <taxon>Bacillota</taxon>
        <taxon>Clostridia</taxon>
        <taxon>Thermosediminibacterales</taxon>
        <taxon>Thermosediminibacteraceae</taxon>
        <taxon>Thermosediminibacter</taxon>
    </lineage>
</organism>
<evidence type="ECO:0000256" key="1">
    <source>
        <dbReference type="SAM" id="Phobius"/>
    </source>
</evidence>
<evidence type="ECO:0000313" key="4">
    <source>
        <dbReference type="Proteomes" id="UP000322294"/>
    </source>
</evidence>
<protein>
    <submittedName>
        <fullName evidence="3">Spore maturation protein A</fullName>
    </submittedName>
</protein>
<feature type="transmembrane region" description="Helical" evidence="1">
    <location>
        <begin position="164"/>
        <end position="186"/>
    </location>
</feature>
<keyword evidence="4" id="KW-1185">Reference proteome</keyword>
<sequence>MNWVFSFFILGGIFVGAFNGKLDSITPAAMDAANSAVQRAISLMGIISLWLGVARVAEASGLIDRMSRVIAPLFAWLFPSIPKGHPALGCILMNLSANILGFGNAATPFGLKAMKELQKLNPRPDTATEAMCTFLAINTSSVTLVPATIVALRASAGSRNPSEVVGAILFATMCSTLAAITGDYVMRIINRKRSSWR</sequence>
<name>A0A5S5AUZ3_9FIRM</name>
<gene>
    <name evidence="3" type="ORF">LZ11_01004</name>
</gene>
<dbReference type="RefSeq" id="WP_148866788.1">
    <property type="nucleotide sequence ID" value="NZ_VNHO01000008.1"/>
</dbReference>
<dbReference type="AlphaFoldDB" id="A0A5S5AUZ3"/>
<keyword evidence="1" id="KW-1133">Transmembrane helix</keyword>
<dbReference type="Proteomes" id="UP000322294">
    <property type="component" value="Unassembled WGS sequence"/>
</dbReference>